<protein>
    <submittedName>
        <fullName evidence="1">DUF1449 family protein</fullName>
    </submittedName>
</protein>
<name>A0A0L6ZW86_ECOLX</name>
<dbReference type="EMBL" id="RRGJ01000003">
    <property type="protein sequence ID" value="TJQ18126.1"/>
    <property type="molecule type" value="Genomic_DNA"/>
</dbReference>
<proteinExistence type="predicted"/>
<organism evidence="1 2">
    <name type="scientific">Escherichia coli</name>
    <dbReference type="NCBI Taxonomy" id="562"/>
    <lineage>
        <taxon>Bacteria</taxon>
        <taxon>Pseudomonadati</taxon>
        <taxon>Pseudomonadota</taxon>
        <taxon>Gammaproteobacteria</taxon>
        <taxon>Enterobacterales</taxon>
        <taxon>Enterobacteriaceae</taxon>
        <taxon>Escherichia</taxon>
    </lineage>
</organism>
<dbReference type="Pfam" id="PF21001">
    <property type="entry name" value="YqiJ_N"/>
    <property type="match status" value="1"/>
</dbReference>
<dbReference type="InterPro" id="IPR010840">
    <property type="entry name" value="YqiJ_OB"/>
</dbReference>
<dbReference type="RefSeq" id="WP_000051386.1">
    <property type="nucleotide sequence ID" value="NZ_CP169309.1"/>
</dbReference>
<dbReference type="InterPro" id="IPR048376">
    <property type="entry name" value="YqiJ_N"/>
</dbReference>
<evidence type="ECO:0000313" key="1">
    <source>
        <dbReference type="EMBL" id="TJQ18126.1"/>
    </source>
</evidence>
<dbReference type="AlphaFoldDB" id="A0A0L6ZW86"/>
<reference evidence="1 2" key="1">
    <citation type="submission" date="2018-12" db="EMBL/GenBank/DDBJ databases">
        <title>Food and Water Safety Consortium.</title>
        <authorList>
            <person name="Tyson S."/>
            <person name="Peterson C.-L."/>
            <person name="Olson A."/>
            <person name="Tyler S."/>
            <person name="Cabral J."/>
            <person name="Lynch T."/>
            <person name="Knox N."/>
            <person name="Van Domselaar G."/>
            <person name="Graham M."/>
        </authorList>
    </citation>
    <scope>NUCLEOTIDE SEQUENCE [LARGE SCALE GENOMIC DNA]</scope>
    <source>
        <strain evidence="1 2">FWSEC0118</strain>
    </source>
</reference>
<evidence type="ECO:0000313" key="2">
    <source>
        <dbReference type="Proteomes" id="UP000309937"/>
    </source>
</evidence>
<accession>A0A0L6ZW86</accession>
<sequence length="209" mass="23152">MSLFADYNTPYLFAISFVLLIGLLEIFALICGHMLSGALDAHLDHYDSITTGHISQALHYLNFGRLPALVVLCLHAGFFGLIGILLQQVCIMVWQSPLTNLFVVPVSLLLTIIAVHYTGKGIAPWLPRDHSTAITEDDYIGCMALITGHQATSGNPCEGKLTDQFGQIHYLLLEPEEEKTFTKGDKVLIICRLSATRYLAEKNPWPQIL</sequence>
<dbReference type="Proteomes" id="UP000309937">
    <property type="component" value="Unassembled WGS sequence"/>
</dbReference>
<gene>
    <name evidence="1" type="ORF">C9Z68_03795</name>
</gene>
<comment type="caution">
    <text evidence="1">The sequence shown here is derived from an EMBL/GenBank/DDBJ whole genome shotgun (WGS) entry which is preliminary data.</text>
</comment>
<dbReference type="Pfam" id="PF07290">
    <property type="entry name" value="YqiJ_OB"/>
    <property type="match status" value="1"/>
</dbReference>